<evidence type="ECO:0000256" key="7">
    <source>
        <dbReference type="SAM" id="MobiDB-lite"/>
    </source>
</evidence>
<dbReference type="InterPro" id="IPR001245">
    <property type="entry name" value="Ser-Thr/Tyr_kinase_cat_dom"/>
</dbReference>
<sequence>MSPSYPPEDGIPLNTTAVAIDKDKNSQHAVRWAIDHLVISNPLIILIHVRHKSNQHQSAGDSENGETDAQQLFVPYRGYCARKGVQLREVVLDDTDVPRALVDYVHKNCINNFVVGSSTRSALARKFKGPDVPTSVIKTAPEFCSVYVISKGKIISARAALRPVANTAMPPRQPSPLAIQPNVQPDSSYELENGAKGQPAREGRKSTGSERILIEKNGKPAKALTRERPKTSPTNISMETIEVPNRGSRTSFSRDSISDDNMLTAQMPFGSMDVSGQNLDFSISSSASTDSASTQSTRELEAEMKRLKLELKQTMDMYSSACKEAISAKNKARELSQWKQDEARKFEEVRLAEEAALAIAEMEKAKCKAAIEAAEAAQKLAEREAQRRKQAEMKARREAEEKKRALSALAQNDVRYRKYTIEEIEEATEKFSEKLKIGEGGYGPVYGGKLDHTAVAIKVLRPDAAQGRKQFQQEVEVLCCIRHPNMVLLLGACPEYGCLVYEYMHNGSLEDRLFRRGNTPPLSWRRRFKVAAEIATALLFLHQAKPDPLVHRDLKPANILLDRNYVSKISDVGLARLVPPSVADQVTQYHLTSAAGTFCYIDPEYQQTGKLTTKSDVYSFGILLLQIITAKPPMGLAHHVQRAIEKEKFDEMMDPTISDCPLEEAINFAKLALTCAELRKRDRPDLGTVIVPELNRLRDIGRSSDKRDSRNLGHFPRSAASSSSSRPQSSTECFYSLNQDSRLSFTDEGS</sequence>
<dbReference type="Proteomes" id="UP000504603">
    <property type="component" value="Unplaced"/>
</dbReference>
<dbReference type="PANTHER" id="PTHR45647:SF93">
    <property type="entry name" value="KINASE WITH ADENINE NUCLEOTIDE ALPHA HYDROLASES-LIKE DOMAIN-CONTAINING PROTEIN"/>
    <property type="match status" value="1"/>
</dbReference>
<dbReference type="InterPro" id="IPR051348">
    <property type="entry name" value="U-box_ubiquitin_ligases"/>
</dbReference>
<evidence type="ECO:0000256" key="6">
    <source>
        <dbReference type="SAM" id="Coils"/>
    </source>
</evidence>
<dbReference type="InterPro" id="IPR008271">
    <property type="entry name" value="Ser/Thr_kinase_AS"/>
</dbReference>
<evidence type="ECO:0000256" key="4">
    <source>
        <dbReference type="ARBA" id="ARBA00022786"/>
    </source>
</evidence>
<keyword evidence="3" id="KW-0547">Nucleotide-binding</keyword>
<dbReference type="Gene3D" id="1.10.510.10">
    <property type="entry name" value="Transferase(Phosphotransferase) domain 1"/>
    <property type="match status" value="1"/>
</dbReference>
<dbReference type="AlphaFoldDB" id="A0A6J1BRM5"/>
<dbReference type="PANTHER" id="PTHR45647">
    <property type="entry name" value="OS02G0152300 PROTEIN"/>
    <property type="match status" value="1"/>
</dbReference>
<dbReference type="SMART" id="SM00220">
    <property type="entry name" value="S_TKc"/>
    <property type="match status" value="1"/>
</dbReference>
<dbReference type="RefSeq" id="XP_022132150.1">
    <property type="nucleotide sequence ID" value="XM_022276458.1"/>
</dbReference>
<feature type="compositionally biased region" description="Low complexity" evidence="7">
    <location>
        <begin position="716"/>
        <end position="730"/>
    </location>
</feature>
<feature type="region of interest" description="Disordered" evidence="7">
    <location>
        <begin position="167"/>
        <end position="240"/>
    </location>
</feature>
<dbReference type="InterPro" id="IPR011009">
    <property type="entry name" value="Kinase-like_dom_sf"/>
</dbReference>
<keyword evidence="5" id="KW-0067">ATP-binding</keyword>
<keyword evidence="4" id="KW-0833">Ubl conjugation pathway</keyword>
<feature type="compositionally biased region" description="Basic and acidic residues" evidence="7">
    <location>
        <begin position="701"/>
        <end position="711"/>
    </location>
</feature>
<evidence type="ECO:0000313" key="9">
    <source>
        <dbReference type="Proteomes" id="UP000504603"/>
    </source>
</evidence>
<dbReference type="InterPro" id="IPR000719">
    <property type="entry name" value="Prot_kinase_dom"/>
</dbReference>
<evidence type="ECO:0000256" key="1">
    <source>
        <dbReference type="ARBA" id="ARBA00000900"/>
    </source>
</evidence>
<dbReference type="FunFam" id="3.30.200.20:FF:000162">
    <property type="entry name" value="Adenine nucleotide alpha hydrolase-like domain kinase"/>
    <property type="match status" value="1"/>
</dbReference>
<evidence type="ECO:0000259" key="8">
    <source>
        <dbReference type="PROSITE" id="PS50011"/>
    </source>
</evidence>
<feature type="compositionally biased region" description="Basic and acidic residues" evidence="7">
    <location>
        <begin position="199"/>
        <end position="230"/>
    </location>
</feature>
<dbReference type="GO" id="GO:0005524">
    <property type="term" value="F:ATP binding"/>
    <property type="evidence" value="ECO:0007669"/>
    <property type="project" value="UniProtKB-KW"/>
</dbReference>
<dbReference type="Pfam" id="PF07714">
    <property type="entry name" value="PK_Tyr_Ser-Thr"/>
    <property type="match status" value="1"/>
</dbReference>
<dbReference type="Pfam" id="PF00582">
    <property type="entry name" value="Usp"/>
    <property type="match status" value="1"/>
</dbReference>
<comment type="catalytic activity">
    <reaction evidence="1">
        <text>S-ubiquitinyl-[E2 ubiquitin-conjugating enzyme]-L-cysteine + [acceptor protein]-L-lysine = [E2 ubiquitin-conjugating enzyme]-L-cysteine + N(6)-ubiquitinyl-[acceptor protein]-L-lysine.</text>
        <dbReference type="EC" id="2.3.2.27"/>
    </reaction>
</comment>
<evidence type="ECO:0000256" key="3">
    <source>
        <dbReference type="ARBA" id="ARBA00022741"/>
    </source>
</evidence>
<evidence type="ECO:0000256" key="2">
    <source>
        <dbReference type="ARBA" id="ARBA00012483"/>
    </source>
</evidence>
<gene>
    <name evidence="10" type="primary">LOC111005084</name>
</gene>
<dbReference type="GO" id="GO:0004672">
    <property type="term" value="F:protein kinase activity"/>
    <property type="evidence" value="ECO:0007669"/>
    <property type="project" value="InterPro"/>
</dbReference>
<dbReference type="SUPFAM" id="SSF56112">
    <property type="entry name" value="Protein kinase-like (PK-like)"/>
    <property type="match status" value="1"/>
</dbReference>
<dbReference type="GO" id="GO:0061630">
    <property type="term" value="F:ubiquitin protein ligase activity"/>
    <property type="evidence" value="ECO:0007669"/>
    <property type="project" value="UniProtKB-EC"/>
</dbReference>
<dbReference type="EC" id="2.3.2.27" evidence="2"/>
<evidence type="ECO:0000313" key="10">
    <source>
        <dbReference type="RefSeq" id="XP_022132150.1"/>
    </source>
</evidence>
<dbReference type="Gene3D" id="3.30.200.20">
    <property type="entry name" value="Phosphorylase Kinase, domain 1"/>
    <property type="match status" value="1"/>
</dbReference>
<feature type="coiled-coil region" evidence="6">
    <location>
        <begin position="357"/>
        <end position="412"/>
    </location>
</feature>
<proteinExistence type="predicted"/>
<dbReference type="PROSITE" id="PS00108">
    <property type="entry name" value="PROTEIN_KINASE_ST"/>
    <property type="match status" value="1"/>
</dbReference>
<protein>
    <recommendedName>
        <fullName evidence="2">RING-type E3 ubiquitin transferase</fullName>
        <ecNumber evidence="2">2.3.2.27</ecNumber>
    </recommendedName>
</protein>
<reference evidence="10" key="1">
    <citation type="submission" date="2025-08" db="UniProtKB">
        <authorList>
            <consortium name="RefSeq"/>
        </authorList>
    </citation>
    <scope>IDENTIFICATION</scope>
    <source>
        <strain evidence="10">OHB3-1</strain>
    </source>
</reference>
<dbReference type="PROSITE" id="PS50011">
    <property type="entry name" value="PROTEIN_KINASE_DOM"/>
    <property type="match status" value="1"/>
</dbReference>
<dbReference type="OrthoDB" id="4062651at2759"/>
<dbReference type="InterPro" id="IPR014729">
    <property type="entry name" value="Rossmann-like_a/b/a_fold"/>
</dbReference>
<accession>A0A6J1BRM5</accession>
<keyword evidence="6" id="KW-0175">Coiled coil</keyword>
<evidence type="ECO:0000256" key="5">
    <source>
        <dbReference type="ARBA" id="ARBA00022840"/>
    </source>
</evidence>
<dbReference type="SUPFAM" id="SSF52402">
    <property type="entry name" value="Adenine nucleotide alpha hydrolases-like"/>
    <property type="match status" value="1"/>
</dbReference>
<dbReference type="GeneID" id="111005084"/>
<dbReference type="CDD" id="cd01989">
    <property type="entry name" value="USP_STK_Ubox_N"/>
    <property type="match status" value="1"/>
</dbReference>
<name>A0A6J1BRM5_MOMCH</name>
<keyword evidence="9" id="KW-1185">Reference proteome</keyword>
<dbReference type="Gene3D" id="3.40.50.620">
    <property type="entry name" value="HUPs"/>
    <property type="match status" value="1"/>
</dbReference>
<dbReference type="InterPro" id="IPR006016">
    <property type="entry name" value="UspA"/>
</dbReference>
<feature type="region of interest" description="Disordered" evidence="7">
    <location>
        <begin position="701"/>
        <end position="733"/>
    </location>
</feature>
<dbReference type="CDD" id="cd14066">
    <property type="entry name" value="STKc_IRAK"/>
    <property type="match status" value="1"/>
</dbReference>
<organism evidence="9 10">
    <name type="scientific">Momordica charantia</name>
    <name type="common">Bitter gourd</name>
    <name type="synonym">Balsam pear</name>
    <dbReference type="NCBI Taxonomy" id="3673"/>
    <lineage>
        <taxon>Eukaryota</taxon>
        <taxon>Viridiplantae</taxon>
        <taxon>Streptophyta</taxon>
        <taxon>Embryophyta</taxon>
        <taxon>Tracheophyta</taxon>
        <taxon>Spermatophyta</taxon>
        <taxon>Magnoliopsida</taxon>
        <taxon>eudicotyledons</taxon>
        <taxon>Gunneridae</taxon>
        <taxon>Pentapetalae</taxon>
        <taxon>rosids</taxon>
        <taxon>fabids</taxon>
        <taxon>Cucurbitales</taxon>
        <taxon>Cucurbitaceae</taxon>
        <taxon>Momordiceae</taxon>
        <taxon>Momordica</taxon>
    </lineage>
</organism>
<dbReference type="KEGG" id="mcha:111005084"/>
<feature type="domain" description="Protein kinase" evidence="8">
    <location>
        <begin position="431"/>
        <end position="694"/>
    </location>
</feature>